<comment type="caution">
    <text evidence="1">The sequence shown here is derived from an EMBL/GenBank/DDBJ whole genome shotgun (WGS) entry which is preliminary data.</text>
</comment>
<dbReference type="EMBL" id="CAJVPM010031926">
    <property type="protein sequence ID" value="CAG8681101.1"/>
    <property type="molecule type" value="Genomic_DNA"/>
</dbReference>
<gene>
    <name evidence="1" type="ORF">SCALOS_LOCUS9736</name>
</gene>
<name>A0ACA9NYE7_9GLOM</name>
<protein>
    <submittedName>
        <fullName evidence="1">6616_t:CDS:1</fullName>
    </submittedName>
</protein>
<keyword evidence="2" id="KW-1185">Reference proteome</keyword>
<evidence type="ECO:0000313" key="2">
    <source>
        <dbReference type="Proteomes" id="UP000789860"/>
    </source>
</evidence>
<accession>A0ACA9NYE7</accession>
<evidence type="ECO:0000313" key="1">
    <source>
        <dbReference type="EMBL" id="CAG8681101.1"/>
    </source>
</evidence>
<sequence length="272" mass="31859">WIGRFEKGQSKKLLATVLLKPYSGHYHDASSILKTIGRTLWMRHFIPLSYAKELILPVDNIMPQFTIEAIYDKDISKIYIECSLMEWSEKVGIVWNETMTSFYMILPNSESICLKIGCLTRPTAPFFAISKNLSHFPPKLHFEKTLEYKQIFNNEQLMLDGFMEAESFLNLMRYYKLVEWFKNNPKFMDFSIEDNFERSEFLNAAKCLGGILSKEFCVDIEYVFIHTKSVSKFNYIPYLMKLKDLPNCKFIAYGSDPWPSNPSVDLEELLLH</sequence>
<dbReference type="Proteomes" id="UP000789860">
    <property type="component" value="Unassembled WGS sequence"/>
</dbReference>
<feature type="non-terminal residue" evidence="1">
    <location>
        <position position="1"/>
    </location>
</feature>
<feature type="non-terminal residue" evidence="1">
    <location>
        <position position="272"/>
    </location>
</feature>
<reference evidence="1" key="1">
    <citation type="submission" date="2021-06" db="EMBL/GenBank/DDBJ databases">
        <authorList>
            <person name="Kallberg Y."/>
            <person name="Tangrot J."/>
            <person name="Rosling A."/>
        </authorList>
    </citation>
    <scope>NUCLEOTIDE SEQUENCE</scope>
    <source>
        <strain evidence="1">AU212A</strain>
    </source>
</reference>
<organism evidence="1 2">
    <name type="scientific">Scutellospora calospora</name>
    <dbReference type="NCBI Taxonomy" id="85575"/>
    <lineage>
        <taxon>Eukaryota</taxon>
        <taxon>Fungi</taxon>
        <taxon>Fungi incertae sedis</taxon>
        <taxon>Mucoromycota</taxon>
        <taxon>Glomeromycotina</taxon>
        <taxon>Glomeromycetes</taxon>
        <taxon>Diversisporales</taxon>
        <taxon>Gigasporaceae</taxon>
        <taxon>Scutellospora</taxon>
    </lineage>
</organism>
<proteinExistence type="predicted"/>